<evidence type="ECO:0000313" key="1">
    <source>
        <dbReference type="EMBL" id="TFK38025.1"/>
    </source>
</evidence>
<gene>
    <name evidence="1" type="ORF">BDQ12DRAFT_666618</name>
</gene>
<proteinExistence type="predicted"/>
<evidence type="ECO:0000313" key="2">
    <source>
        <dbReference type="Proteomes" id="UP000308652"/>
    </source>
</evidence>
<keyword evidence="2" id="KW-1185">Reference proteome</keyword>
<dbReference type="Proteomes" id="UP000308652">
    <property type="component" value="Unassembled WGS sequence"/>
</dbReference>
<dbReference type="EMBL" id="ML213605">
    <property type="protein sequence ID" value="TFK38025.1"/>
    <property type="molecule type" value="Genomic_DNA"/>
</dbReference>
<protein>
    <submittedName>
        <fullName evidence="1">Uncharacterized protein</fullName>
    </submittedName>
</protein>
<reference evidence="1 2" key="1">
    <citation type="journal article" date="2019" name="Nat. Ecol. Evol.">
        <title>Megaphylogeny resolves global patterns of mushroom evolution.</title>
        <authorList>
            <person name="Varga T."/>
            <person name="Krizsan K."/>
            <person name="Foldi C."/>
            <person name="Dima B."/>
            <person name="Sanchez-Garcia M."/>
            <person name="Sanchez-Ramirez S."/>
            <person name="Szollosi G.J."/>
            <person name="Szarkandi J.G."/>
            <person name="Papp V."/>
            <person name="Albert L."/>
            <person name="Andreopoulos W."/>
            <person name="Angelini C."/>
            <person name="Antonin V."/>
            <person name="Barry K.W."/>
            <person name="Bougher N.L."/>
            <person name="Buchanan P."/>
            <person name="Buyck B."/>
            <person name="Bense V."/>
            <person name="Catcheside P."/>
            <person name="Chovatia M."/>
            <person name="Cooper J."/>
            <person name="Damon W."/>
            <person name="Desjardin D."/>
            <person name="Finy P."/>
            <person name="Geml J."/>
            <person name="Haridas S."/>
            <person name="Hughes K."/>
            <person name="Justo A."/>
            <person name="Karasinski D."/>
            <person name="Kautmanova I."/>
            <person name="Kiss B."/>
            <person name="Kocsube S."/>
            <person name="Kotiranta H."/>
            <person name="LaButti K.M."/>
            <person name="Lechner B.E."/>
            <person name="Liimatainen K."/>
            <person name="Lipzen A."/>
            <person name="Lukacs Z."/>
            <person name="Mihaltcheva S."/>
            <person name="Morgado L.N."/>
            <person name="Niskanen T."/>
            <person name="Noordeloos M.E."/>
            <person name="Ohm R.A."/>
            <person name="Ortiz-Santana B."/>
            <person name="Ovrebo C."/>
            <person name="Racz N."/>
            <person name="Riley R."/>
            <person name="Savchenko A."/>
            <person name="Shiryaev A."/>
            <person name="Soop K."/>
            <person name="Spirin V."/>
            <person name="Szebenyi C."/>
            <person name="Tomsovsky M."/>
            <person name="Tulloss R.E."/>
            <person name="Uehling J."/>
            <person name="Grigoriev I.V."/>
            <person name="Vagvolgyi C."/>
            <person name="Papp T."/>
            <person name="Martin F.M."/>
            <person name="Miettinen O."/>
            <person name="Hibbett D.S."/>
            <person name="Nagy L.G."/>
        </authorList>
    </citation>
    <scope>NUCLEOTIDE SEQUENCE [LARGE SCALE GENOMIC DNA]</scope>
    <source>
        <strain evidence="1 2">CBS 166.37</strain>
    </source>
</reference>
<accession>A0A5C3LZ99</accession>
<dbReference type="AlphaFoldDB" id="A0A5C3LZ99"/>
<name>A0A5C3LZ99_9AGAR</name>
<organism evidence="1 2">
    <name type="scientific">Crucibulum laeve</name>
    <dbReference type="NCBI Taxonomy" id="68775"/>
    <lineage>
        <taxon>Eukaryota</taxon>
        <taxon>Fungi</taxon>
        <taxon>Dikarya</taxon>
        <taxon>Basidiomycota</taxon>
        <taxon>Agaricomycotina</taxon>
        <taxon>Agaricomycetes</taxon>
        <taxon>Agaricomycetidae</taxon>
        <taxon>Agaricales</taxon>
        <taxon>Agaricineae</taxon>
        <taxon>Nidulariaceae</taxon>
        <taxon>Crucibulum</taxon>
    </lineage>
</organism>
<sequence length="256" mass="28637">MTVRKPLRSIPLDAHNSCPELRFKRSLRPQLNVYKAHTCSISPSQINSNAQPRYSPRTELTFLIESGLPLAWRPPLLTATYASVASSGSPYRCHARTPLNADYYDKLGSGRLDGYRFQRAPFDVAIQGYAVASTMLYAIVVHWCDWYFSRASLKWGWVSETSNKGDGTALSCRLKVIALGASSHMGAYYSRGAGAVGRVWPLVGSPFPFRRVYALCQWLLRNGELVKMVGFCSAIGFVRIPWRGLRDGHTRRVEDG</sequence>